<dbReference type="PATRIC" id="fig|1121477.3.peg.56"/>
<dbReference type="GO" id="GO:0003677">
    <property type="term" value="F:DNA binding"/>
    <property type="evidence" value="ECO:0007669"/>
    <property type="project" value="UniProtKB-KW"/>
</dbReference>
<dbReference type="SUPFAM" id="SSF48008">
    <property type="entry name" value="GntR ligand-binding domain-like"/>
    <property type="match status" value="1"/>
</dbReference>
<keyword evidence="1" id="KW-0805">Transcription regulation</keyword>
<dbReference type="InterPro" id="IPR000524">
    <property type="entry name" value="Tscrpt_reg_HTH_GntR"/>
</dbReference>
<dbReference type="Gene3D" id="1.20.120.530">
    <property type="entry name" value="GntR ligand-binding domain-like"/>
    <property type="match status" value="1"/>
</dbReference>
<dbReference type="InterPro" id="IPR008920">
    <property type="entry name" value="TF_FadR/GntR_C"/>
</dbReference>
<proteinExistence type="predicted"/>
<dbReference type="InterPro" id="IPR011711">
    <property type="entry name" value="GntR_C"/>
</dbReference>
<evidence type="ECO:0000259" key="4">
    <source>
        <dbReference type="PROSITE" id="PS50949"/>
    </source>
</evidence>
<dbReference type="SUPFAM" id="SSF46785">
    <property type="entry name" value="Winged helix' DNA-binding domain"/>
    <property type="match status" value="1"/>
</dbReference>
<dbReference type="STRING" id="1121477.SAMN02745223_00580"/>
<keyword evidence="3" id="KW-0804">Transcription</keyword>
<dbReference type="InterPro" id="IPR036388">
    <property type="entry name" value="WH-like_DNA-bd_sf"/>
</dbReference>
<dbReference type="OrthoDB" id="9812290at2"/>
<dbReference type="Gene3D" id="1.10.10.10">
    <property type="entry name" value="Winged helix-like DNA-binding domain superfamily/Winged helix DNA-binding domain"/>
    <property type="match status" value="1"/>
</dbReference>
<evidence type="ECO:0000313" key="6">
    <source>
        <dbReference type="Proteomes" id="UP000033608"/>
    </source>
</evidence>
<dbReference type="EMBL" id="LAJF01000101">
    <property type="protein sequence ID" value="KKB80622.1"/>
    <property type="molecule type" value="Genomic_DNA"/>
</dbReference>
<feature type="domain" description="HTH gntR-type" evidence="4">
    <location>
        <begin position="17"/>
        <end position="84"/>
    </location>
</feature>
<protein>
    <submittedName>
        <fullName evidence="5">GntR family transcriptional regulator</fullName>
    </submittedName>
</protein>
<accession>A0A0F5LGE2</accession>
<evidence type="ECO:0000256" key="1">
    <source>
        <dbReference type="ARBA" id="ARBA00023015"/>
    </source>
</evidence>
<dbReference type="CDD" id="cd07377">
    <property type="entry name" value="WHTH_GntR"/>
    <property type="match status" value="1"/>
</dbReference>
<dbReference type="SMART" id="SM00895">
    <property type="entry name" value="FCD"/>
    <property type="match status" value="1"/>
</dbReference>
<dbReference type="Pfam" id="PF00392">
    <property type="entry name" value="GntR"/>
    <property type="match status" value="1"/>
</dbReference>
<keyword evidence="6" id="KW-1185">Reference proteome</keyword>
<reference evidence="5 6" key="1">
    <citation type="submission" date="2015-03" db="EMBL/GenBank/DDBJ databases">
        <authorList>
            <person name="Hassan Y.I."/>
            <person name="Lepp D."/>
            <person name="Zhou T."/>
        </authorList>
    </citation>
    <scope>NUCLEOTIDE SEQUENCE [LARGE SCALE GENOMIC DNA]</scope>
    <source>
        <strain evidence="5 6">DSM 17137</strain>
    </source>
</reference>
<dbReference type="SMART" id="SM00345">
    <property type="entry name" value="HTH_GNTR"/>
    <property type="match status" value="1"/>
</dbReference>
<dbReference type="Pfam" id="PF07729">
    <property type="entry name" value="FCD"/>
    <property type="match status" value="1"/>
</dbReference>
<dbReference type="PANTHER" id="PTHR43537:SF41">
    <property type="entry name" value="TRANSCRIPTIONAL REGULATORY PROTEIN"/>
    <property type="match status" value="1"/>
</dbReference>
<dbReference type="PROSITE" id="PS50949">
    <property type="entry name" value="HTH_GNTR"/>
    <property type="match status" value="1"/>
</dbReference>
<dbReference type="Proteomes" id="UP000033608">
    <property type="component" value="Unassembled WGS sequence"/>
</dbReference>
<organism evidence="5 6">
    <name type="scientific">Devosia limi DSM 17137</name>
    <dbReference type="NCBI Taxonomy" id="1121477"/>
    <lineage>
        <taxon>Bacteria</taxon>
        <taxon>Pseudomonadati</taxon>
        <taxon>Pseudomonadota</taxon>
        <taxon>Alphaproteobacteria</taxon>
        <taxon>Hyphomicrobiales</taxon>
        <taxon>Devosiaceae</taxon>
        <taxon>Devosia</taxon>
    </lineage>
</organism>
<evidence type="ECO:0000256" key="3">
    <source>
        <dbReference type="ARBA" id="ARBA00023163"/>
    </source>
</evidence>
<evidence type="ECO:0000313" key="5">
    <source>
        <dbReference type="EMBL" id="KKB80622.1"/>
    </source>
</evidence>
<dbReference type="PANTHER" id="PTHR43537">
    <property type="entry name" value="TRANSCRIPTIONAL REGULATOR, GNTR FAMILY"/>
    <property type="match status" value="1"/>
</dbReference>
<gene>
    <name evidence="5" type="ORF">VW29_16560</name>
</gene>
<dbReference type="AlphaFoldDB" id="A0A0F5LGE2"/>
<dbReference type="InterPro" id="IPR036390">
    <property type="entry name" value="WH_DNA-bd_sf"/>
</dbReference>
<comment type="caution">
    <text evidence="5">The sequence shown here is derived from an EMBL/GenBank/DDBJ whole genome shotgun (WGS) entry which is preliminary data.</text>
</comment>
<keyword evidence="2" id="KW-0238">DNA-binding</keyword>
<dbReference type="GO" id="GO:0003700">
    <property type="term" value="F:DNA-binding transcription factor activity"/>
    <property type="evidence" value="ECO:0007669"/>
    <property type="project" value="InterPro"/>
</dbReference>
<sequence>MEVPLKGYKTPDLGALPTASDVIADHIRDAIVSGALEENDPIRQDDVAKLFNVSKIPVREALKRLEAEGLVLFQRNKGAVVTSMSDTELAQIFEIRAMLEANAIRLSIPHMTAETFARAEAICDEFMGESNVARWAELNWSFHSTLYQDANRPYLMNLIRSVHDRIERYIRLQLTLSHGERTADREHRDILAACVAGDSDLAARLLTDHIVAAWQSLLSNLPQGKKDAG</sequence>
<dbReference type="RefSeq" id="WP_046136381.1">
    <property type="nucleotide sequence ID" value="NZ_FQVC01000001.1"/>
</dbReference>
<name>A0A0F5LGE2_9HYPH</name>
<evidence type="ECO:0000256" key="2">
    <source>
        <dbReference type="ARBA" id="ARBA00023125"/>
    </source>
</evidence>